<gene>
    <name evidence="1" type="ORF">HPB47_020996</name>
</gene>
<evidence type="ECO:0000313" key="1">
    <source>
        <dbReference type="EMBL" id="KAG0432272.1"/>
    </source>
</evidence>
<organism evidence="1 2">
    <name type="scientific">Ixodes persulcatus</name>
    <name type="common">Taiga tick</name>
    <dbReference type="NCBI Taxonomy" id="34615"/>
    <lineage>
        <taxon>Eukaryota</taxon>
        <taxon>Metazoa</taxon>
        <taxon>Ecdysozoa</taxon>
        <taxon>Arthropoda</taxon>
        <taxon>Chelicerata</taxon>
        <taxon>Arachnida</taxon>
        <taxon>Acari</taxon>
        <taxon>Parasitiformes</taxon>
        <taxon>Ixodida</taxon>
        <taxon>Ixodoidea</taxon>
        <taxon>Ixodidae</taxon>
        <taxon>Ixodinae</taxon>
        <taxon>Ixodes</taxon>
    </lineage>
</organism>
<dbReference type="Proteomes" id="UP000805193">
    <property type="component" value="Unassembled WGS sequence"/>
</dbReference>
<protein>
    <submittedName>
        <fullName evidence="1">Uncharacterized protein</fullName>
    </submittedName>
</protein>
<reference evidence="1 2" key="1">
    <citation type="journal article" date="2020" name="Cell">
        <title>Large-Scale Comparative Analyses of Tick Genomes Elucidate Their Genetic Diversity and Vector Capacities.</title>
        <authorList>
            <consortium name="Tick Genome and Microbiome Consortium (TIGMIC)"/>
            <person name="Jia N."/>
            <person name="Wang J."/>
            <person name="Shi W."/>
            <person name="Du L."/>
            <person name="Sun Y."/>
            <person name="Zhan W."/>
            <person name="Jiang J.F."/>
            <person name="Wang Q."/>
            <person name="Zhang B."/>
            <person name="Ji P."/>
            <person name="Bell-Sakyi L."/>
            <person name="Cui X.M."/>
            <person name="Yuan T.T."/>
            <person name="Jiang B.G."/>
            <person name="Yang W.F."/>
            <person name="Lam T.T."/>
            <person name="Chang Q.C."/>
            <person name="Ding S.J."/>
            <person name="Wang X.J."/>
            <person name="Zhu J.G."/>
            <person name="Ruan X.D."/>
            <person name="Zhao L."/>
            <person name="Wei J.T."/>
            <person name="Ye R.Z."/>
            <person name="Que T.C."/>
            <person name="Du C.H."/>
            <person name="Zhou Y.H."/>
            <person name="Cheng J.X."/>
            <person name="Dai P.F."/>
            <person name="Guo W.B."/>
            <person name="Han X.H."/>
            <person name="Huang E.J."/>
            <person name="Li L.F."/>
            <person name="Wei W."/>
            <person name="Gao Y.C."/>
            <person name="Liu J.Z."/>
            <person name="Shao H.Z."/>
            <person name="Wang X."/>
            <person name="Wang C.C."/>
            <person name="Yang T.C."/>
            <person name="Huo Q.B."/>
            <person name="Li W."/>
            <person name="Chen H.Y."/>
            <person name="Chen S.E."/>
            <person name="Zhou L.G."/>
            <person name="Ni X.B."/>
            <person name="Tian J.H."/>
            <person name="Sheng Y."/>
            <person name="Liu T."/>
            <person name="Pan Y.S."/>
            <person name="Xia L.Y."/>
            <person name="Li J."/>
            <person name="Zhao F."/>
            <person name="Cao W.C."/>
        </authorList>
    </citation>
    <scope>NUCLEOTIDE SEQUENCE [LARGE SCALE GENOMIC DNA]</scope>
    <source>
        <strain evidence="1">Iper-2018</strain>
    </source>
</reference>
<evidence type="ECO:0000313" key="2">
    <source>
        <dbReference type="Proteomes" id="UP000805193"/>
    </source>
</evidence>
<proteinExistence type="predicted"/>
<keyword evidence="2" id="KW-1185">Reference proteome</keyword>
<sequence>MTEQTWPAAEIGLLAFQLTRARCTLSHEVDARGSTTGPYPYKGGPQGHHAKPSVLNHEQVGKEAAGMNKPPPPTQVSVGPDQHTGLNPQALRSLPCHRPHGDSSDAACVASRTLPYPRCGPEYPIIIVSPREGVLQWRSNPGDCTAPKTLQISSFKVAGRGGHQVIVCLFEKLEVDQGNDCQPRTLYVGNLDTAVTEELLLAVFGQMGLVKGCKIIHEVRRAGEARSDSSFVSKR</sequence>
<accession>A0AC60QDV0</accession>
<comment type="caution">
    <text evidence="1">The sequence shown here is derived from an EMBL/GenBank/DDBJ whole genome shotgun (WGS) entry which is preliminary data.</text>
</comment>
<name>A0AC60QDV0_IXOPE</name>
<dbReference type="EMBL" id="JABSTQ010009164">
    <property type="protein sequence ID" value="KAG0432272.1"/>
    <property type="molecule type" value="Genomic_DNA"/>
</dbReference>